<evidence type="ECO:0000256" key="2">
    <source>
        <dbReference type="SAM" id="Phobius"/>
    </source>
</evidence>
<dbReference type="AlphaFoldDB" id="A0A1I7M0Z3"/>
<keyword evidence="2" id="KW-0472">Membrane</keyword>
<proteinExistence type="predicted"/>
<reference evidence="4" key="1">
    <citation type="submission" date="2016-10" db="EMBL/GenBank/DDBJ databases">
        <authorList>
            <person name="Varghese N."/>
            <person name="Submissions S."/>
        </authorList>
    </citation>
    <scope>NUCLEOTIDE SEQUENCE [LARGE SCALE GENOMIC DNA]</scope>
    <source>
        <strain evidence="4">CGMCC 1.11014</strain>
    </source>
</reference>
<protein>
    <submittedName>
        <fullName evidence="3">Uncharacterized protein</fullName>
    </submittedName>
</protein>
<gene>
    <name evidence="3" type="ORF">SAMN05216552_10472</name>
</gene>
<name>A0A1I7M0Z3_9BURK</name>
<sequence length="293" mass="32375">MNTSLTSIAIRSFDAAAEVPGITSIERILANPAVSRLGSKDDGSFSDKQLLLATTVVSVMQDDIAMELAKHRQTLINELQFQRSAFVDLSRSAAIGIMNFARTGMFTVPKNDTDDKRPLLLRVFTWGNFFAGSAIVLVAIAGFTTHTYLAFKELAEVREKELNVQKGIVAEQADNLTKEKNANQAKSEALTRSAQSLAEMTAQVTVLKSKLEVKVEKEETELQRQLVDAQIKAANAIANADKQKASQSYQKDQIALLRQTVADKEERISALEKETKDKSKAIESLTEKLDKRR</sequence>
<dbReference type="RefSeq" id="WP_143133399.1">
    <property type="nucleotide sequence ID" value="NZ_FPBO01000047.1"/>
</dbReference>
<keyword evidence="2" id="KW-0812">Transmembrane</keyword>
<evidence type="ECO:0000313" key="4">
    <source>
        <dbReference type="Proteomes" id="UP000199391"/>
    </source>
</evidence>
<feature type="transmembrane region" description="Helical" evidence="2">
    <location>
        <begin position="119"/>
        <end position="143"/>
    </location>
</feature>
<dbReference type="Proteomes" id="UP000199391">
    <property type="component" value="Unassembled WGS sequence"/>
</dbReference>
<evidence type="ECO:0000256" key="1">
    <source>
        <dbReference type="SAM" id="MobiDB-lite"/>
    </source>
</evidence>
<evidence type="ECO:0000313" key="3">
    <source>
        <dbReference type="EMBL" id="SFV15595.1"/>
    </source>
</evidence>
<accession>A0A1I7M0Z3</accession>
<dbReference type="EMBL" id="FPBO01000047">
    <property type="protein sequence ID" value="SFV15595.1"/>
    <property type="molecule type" value="Genomic_DNA"/>
</dbReference>
<keyword evidence="4" id="KW-1185">Reference proteome</keyword>
<keyword evidence="2" id="KW-1133">Transmembrane helix</keyword>
<organism evidence="3 4">
    <name type="scientific">Pseudoduganella namucuonensis</name>
    <dbReference type="NCBI Taxonomy" id="1035707"/>
    <lineage>
        <taxon>Bacteria</taxon>
        <taxon>Pseudomonadati</taxon>
        <taxon>Pseudomonadota</taxon>
        <taxon>Betaproteobacteria</taxon>
        <taxon>Burkholderiales</taxon>
        <taxon>Oxalobacteraceae</taxon>
        <taxon>Telluria group</taxon>
        <taxon>Pseudoduganella</taxon>
    </lineage>
</organism>
<feature type="region of interest" description="Disordered" evidence="1">
    <location>
        <begin position="272"/>
        <end position="293"/>
    </location>
</feature>